<sequence length="144" mass="15961">MHPEDLERDLPIGAMRRLYNLCADGLRVVSMDRVWAHFTQFDCDEETTLKMQTALKLALAEVLARTGDETGPPFGGDGPFKEEISALTADYEEQEEKEKSDDEDSKAVKLPQAPQEKKLRGSRQQGKPSSSSSSSSSDDDSSTY</sequence>
<dbReference type="RefSeq" id="XP_052131266.1">
    <property type="nucleotide sequence ID" value="XM_052275306.1"/>
</dbReference>
<name>A0A9C6X8M5_FRAOC</name>
<evidence type="ECO:0000313" key="2">
    <source>
        <dbReference type="Proteomes" id="UP000504606"/>
    </source>
</evidence>
<dbReference type="GeneID" id="127751571"/>
<accession>A0A9C6X8M5</accession>
<evidence type="ECO:0000256" key="1">
    <source>
        <dbReference type="SAM" id="MobiDB-lite"/>
    </source>
</evidence>
<evidence type="ECO:0000313" key="3">
    <source>
        <dbReference type="RefSeq" id="XP_052131266.1"/>
    </source>
</evidence>
<reference evidence="3" key="1">
    <citation type="submission" date="2025-08" db="UniProtKB">
        <authorList>
            <consortium name="RefSeq"/>
        </authorList>
    </citation>
    <scope>IDENTIFICATION</scope>
    <source>
        <tissue evidence="3">Whole organism</tissue>
    </source>
</reference>
<dbReference type="Proteomes" id="UP000504606">
    <property type="component" value="Unplaced"/>
</dbReference>
<dbReference type="AlphaFoldDB" id="A0A9C6X8M5"/>
<organism evidence="2 3">
    <name type="scientific">Frankliniella occidentalis</name>
    <name type="common">Western flower thrips</name>
    <name type="synonym">Euthrips occidentalis</name>
    <dbReference type="NCBI Taxonomy" id="133901"/>
    <lineage>
        <taxon>Eukaryota</taxon>
        <taxon>Metazoa</taxon>
        <taxon>Ecdysozoa</taxon>
        <taxon>Arthropoda</taxon>
        <taxon>Hexapoda</taxon>
        <taxon>Insecta</taxon>
        <taxon>Pterygota</taxon>
        <taxon>Neoptera</taxon>
        <taxon>Paraneoptera</taxon>
        <taxon>Thysanoptera</taxon>
        <taxon>Terebrantia</taxon>
        <taxon>Thripoidea</taxon>
        <taxon>Thripidae</taxon>
        <taxon>Frankliniella</taxon>
    </lineage>
</organism>
<proteinExistence type="predicted"/>
<feature type="region of interest" description="Disordered" evidence="1">
    <location>
        <begin position="66"/>
        <end position="144"/>
    </location>
</feature>
<gene>
    <name evidence="3" type="primary">LOC127751571</name>
</gene>
<dbReference type="KEGG" id="foc:127751571"/>
<keyword evidence="2" id="KW-1185">Reference proteome</keyword>
<protein>
    <submittedName>
        <fullName evidence="3">Uncharacterized protein LOC127751571</fullName>
    </submittedName>
</protein>